<evidence type="ECO:0000313" key="3">
    <source>
        <dbReference type="Proteomes" id="UP000288216"/>
    </source>
</evidence>
<accession>A0A401NNF2</accession>
<dbReference type="InterPro" id="IPR057051">
    <property type="entry name" value="PARP14_RPM_1"/>
</dbReference>
<dbReference type="OrthoDB" id="9948435at2759"/>
<sequence length="150" mass="17561">MRRCEPSHFAPARRHRLQEAEMMSQIPKKIQVLNVPKAIPVPRMLNKLTIYFQKPSNGGGEVLDVEYPTRVNNCAYIIFKKEEDANNVLKQEHVLQIEKKTYKLEVREVEKGFRNADSEQVIQFVTTTLDTSHYPKEKALQLIFRHDLEI</sequence>
<organism evidence="2 3">
    <name type="scientific">Scyliorhinus torazame</name>
    <name type="common">Cloudy catshark</name>
    <name type="synonym">Catulus torazame</name>
    <dbReference type="NCBI Taxonomy" id="75743"/>
    <lineage>
        <taxon>Eukaryota</taxon>
        <taxon>Metazoa</taxon>
        <taxon>Chordata</taxon>
        <taxon>Craniata</taxon>
        <taxon>Vertebrata</taxon>
        <taxon>Chondrichthyes</taxon>
        <taxon>Elasmobranchii</taxon>
        <taxon>Galeomorphii</taxon>
        <taxon>Galeoidea</taxon>
        <taxon>Carcharhiniformes</taxon>
        <taxon>Scyliorhinidae</taxon>
        <taxon>Scyliorhinus</taxon>
    </lineage>
</organism>
<gene>
    <name evidence="2" type="ORF">scyTo_0014492</name>
</gene>
<reference evidence="2 3" key="1">
    <citation type="journal article" date="2018" name="Nat. Ecol. Evol.">
        <title>Shark genomes provide insights into elasmobranch evolution and the origin of vertebrates.</title>
        <authorList>
            <person name="Hara Y"/>
            <person name="Yamaguchi K"/>
            <person name="Onimaru K"/>
            <person name="Kadota M"/>
            <person name="Koyanagi M"/>
            <person name="Keeley SD"/>
            <person name="Tatsumi K"/>
            <person name="Tanaka K"/>
            <person name="Motone F"/>
            <person name="Kageyama Y"/>
            <person name="Nozu R"/>
            <person name="Adachi N"/>
            <person name="Nishimura O"/>
            <person name="Nakagawa R"/>
            <person name="Tanegashima C"/>
            <person name="Kiyatake I"/>
            <person name="Matsumoto R"/>
            <person name="Murakumo K"/>
            <person name="Nishida K"/>
            <person name="Terakita A"/>
            <person name="Kuratani S"/>
            <person name="Sato K"/>
            <person name="Hyodo S Kuraku.S."/>
        </authorList>
    </citation>
    <scope>NUCLEOTIDE SEQUENCE [LARGE SCALE GENOMIC DNA]</scope>
</reference>
<dbReference type="GO" id="GO:0003676">
    <property type="term" value="F:nucleic acid binding"/>
    <property type="evidence" value="ECO:0007669"/>
    <property type="project" value="InterPro"/>
</dbReference>
<evidence type="ECO:0000259" key="1">
    <source>
        <dbReference type="Pfam" id="PF23222"/>
    </source>
</evidence>
<protein>
    <recommendedName>
        <fullName evidence="1">PAR14-like first RRM domain-containing protein</fullName>
    </recommendedName>
</protein>
<dbReference type="Gene3D" id="3.30.70.330">
    <property type="match status" value="1"/>
</dbReference>
<dbReference type="Pfam" id="PF23222">
    <property type="entry name" value="RRM_PARP14_1"/>
    <property type="match status" value="1"/>
</dbReference>
<dbReference type="InterPro" id="IPR035979">
    <property type="entry name" value="RBD_domain_sf"/>
</dbReference>
<dbReference type="AlphaFoldDB" id="A0A401NNF2"/>
<keyword evidence="3" id="KW-1185">Reference proteome</keyword>
<feature type="non-terminal residue" evidence="2">
    <location>
        <position position="150"/>
    </location>
</feature>
<proteinExistence type="predicted"/>
<dbReference type="PANTHER" id="PTHR15225:SF8">
    <property type="entry name" value="RNA-BINDING PROTEIN 43"/>
    <property type="match status" value="1"/>
</dbReference>
<dbReference type="SUPFAM" id="SSF54928">
    <property type="entry name" value="RNA-binding domain, RBD"/>
    <property type="match status" value="1"/>
</dbReference>
<evidence type="ECO:0000313" key="2">
    <source>
        <dbReference type="EMBL" id="GCB62421.1"/>
    </source>
</evidence>
<dbReference type="PANTHER" id="PTHR15225">
    <property type="entry name" value="INTERFERON-INDUCED PROTEIN 35/NMI N-MYC/STAT INTERACTING PROTEIN"/>
    <property type="match status" value="1"/>
</dbReference>
<name>A0A401NNF2_SCYTO</name>
<comment type="caution">
    <text evidence="2">The sequence shown here is derived from an EMBL/GenBank/DDBJ whole genome shotgun (WGS) entry which is preliminary data.</text>
</comment>
<dbReference type="InterPro" id="IPR012677">
    <property type="entry name" value="Nucleotide-bd_a/b_plait_sf"/>
</dbReference>
<feature type="domain" description="PAR14-like first RRM" evidence="1">
    <location>
        <begin position="40"/>
        <end position="107"/>
    </location>
</feature>
<dbReference type="STRING" id="75743.A0A401NNF2"/>
<dbReference type="Proteomes" id="UP000288216">
    <property type="component" value="Unassembled WGS sequence"/>
</dbReference>
<dbReference type="EMBL" id="BFAA01007794">
    <property type="protein sequence ID" value="GCB62421.1"/>
    <property type="molecule type" value="Genomic_DNA"/>
</dbReference>